<dbReference type="EMBL" id="AMZH03010630">
    <property type="protein sequence ID" value="RRT54376.1"/>
    <property type="molecule type" value="Genomic_DNA"/>
</dbReference>
<gene>
    <name evidence="1" type="ORF">B296_00015895</name>
</gene>
<comment type="caution">
    <text evidence="1">The sequence shown here is derived from an EMBL/GenBank/DDBJ whole genome shotgun (WGS) entry which is preliminary data.</text>
</comment>
<accession>A0A426YRL7</accession>
<protein>
    <submittedName>
        <fullName evidence="1">Uncharacterized protein</fullName>
    </submittedName>
</protein>
<sequence>MSVRVGAFRSGWFSISGDCTAGWLLRAPLGLVSVKRNLHKSLIGVEVPDVTPLTFKSVSQPPSGGPQCVFFRVRVRERKSPLASSRGDFILTKWRVDCMLGLTSADTPGEVTVYDESVGVKIWRKGVVLHAALMAHGESSPDASSDRLHLE</sequence>
<dbReference type="AlphaFoldDB" id="A0A426YRL7"/>
<evidence type="ECO:0000313" key="2">
    <source>
        <dbReference type="Proteomes" id="UP000287651"/>
    </source>
</evidence>
<name>A0A426YRL7_ENSVE</name>
<proteinExistence type="predicted"/>
<reference evidence="1 2" key="1">
    <citation type="journal article" date="2014" name="Agronomy (Basel)">
        <title>A Draft Genome Sequence for Ensete ventricosum, the Drought-Tolerant Tree Against Hunger.</title>
        <authorList>
            <person name="Harrison J."/>
            <person name="Moore K.A."/>
            <person name="Paszkiewicz K."/>
            <person name="Jones T."/>
            <person name="Grant M."/>
            <person name="Ambacheew D."/>
            <person name="Muzemil S."/>
            <person name="Studholme D.J."/>
        </authorList>
    </citation>
    <scope>NUCLEOTIDE SEQUENCE [LARGE SCALE GENOMIC DNA]</scope>
</reference>
<evidence type="ECO:0000313" key="1">
    <source>
        <dbReference type="EMBL" id="RRT54376.1"/>
    </source>
</evidence>
<organism evidence="1 2">
    <name type="scientific">Ensete ventricosum</name>
    <name type="common">Abyssinian banana</name>
    <name type="synonym">Musa ensete</name>
    <dbReference type="NCBI Taxonomy" id="4639"/>
    <lineage>
        <taxon>Eukaryota</taxon>
        <taxon>Viridiplantae</taxon>
        <taxon>Streptophyta</taxon>
        <taxon>Embryophyta</taxon>
        <taxon>Tracheophyta</taxon>
        <taxon>Spermatophyta</taxon>
        <taxon>Magnoliopsida</taxon>
        <taxon>Liliopsida</taxon>
        <taxon>Zingiberales</taxon>
        <taxon>Musaceae</taxon>
        <taxon>Ensete</taxon>
    </lineage>
</organism>
<dbReference type="Proteomes" id="UP000287651">
    <property type="component" value="Unassembled WGS sequence"/>
</dbReference>